<keyword evidence="8 10" id="KW-1133">Transmembrane helix</keyword>
<dbReference type="GO" id="GO:0055085">
    <property type="term" value="P:transmembrane transport"/>
    <property type="evidence" value="ECO:0007669"/>
    <property type="project" value="InterPro"/>
</dbReference>
<keyword evidence="2 10" id="KW-0597">Phosphoprotein</keyword>
<sequence length="331" mass="35513">MLKVAAALIPGIATYTYFFGVGVLVQIGLATVAALATEAFCLRLRNYPIKPFVTDGSAIVTAWLMALSFPPLAPWWMITLAAIMSIALAKHMYGGLGQNTFNPAMVGFAIMIVSFPAQMSHWAAPLGLAPQSLDAAAQLQWIFTGHLPAGLNFDAVASATPLDTVKTQLMQHTNMLTILHEKLFGGIGGIGTEWITAAYLLGGLYLLQQKLIPWIVPVTFLAVLGGMAGIFWLVDPQHYTSPLFHWFSGAAMLGAFFIVTDPVTSPTTPLGRMIFAGLIGLLTYLIRVFGGYPDGVAFAVLILNLAAPFIDQYTQPSVFGHKNRKKAGAKA</sequence>
<evidence type="ECO:0000256" key="2">
    <source>
        <dbReference type="ARBA" id="ARBA00022553"/>
    </source>
</evidence>
<dbReference type="Proteomes" id="UP000037939">
    <property type="component" value="Unassembled WGS sequence"/>
</dbReference>
<dbReference type="STRING" id="857265.WG78_10010"/>
<evidence type="ECO:0000256" key="6">
    <source>
        <dbReference type="ARBA" id="ARBA00022967"/>
    </source>
</evidence>
<evidence type="ECO:0000256" key="5">
    <source>
        <dbReference type="ARBA" id="ARBA00022692"/>
    </source>
</evidence>
<dbReference type="GO" id="GO:0005886">
    <property type="term" value="C:plasma membrane"/>
    <property type="evidence" value="ECO:0007669"/>
    <property type="project" value="UniProtKB-SubCell"/>
</dbReference>
<evidence type="ECO:0000313" key="11">
    <source>
        <dbReference type="EMBL" id="KPC53416.1"/>
    </source>
</evidence>
<evidence type="ECO:0000256" key="4">
    <source>
        <dbReference type="ARBA" id="ARBA00022643"/>
    </source>
</evidence>
<dbReference type="InterPro" id="IPR011303">
    <property type="entry name" value="RnfD_bac"/>
</dbReference>
<dbReference type="NCBIfam" id="TIGR01946">
    <property type="entry name" value="rnfD"/>
    <property type="match status" value="1"/>
</dbReference>
<reference evidence="11 12" key="1">
    <citation type="submission" date="2015-07" db="EMBL/GenBank/DDBJ databases">
        <title>Draft genome sequence of the Amantichitinum ursilacus IGB-41, a new chitin-degrading bacterium.</title>
        <authorList>
            <person name="Kirstahler P."/>
            <person name="Guenther M."/>
            <person name="Grumaz C."/>
            <person name="Rupp S."/>
            <person name="Zibek S."/>
            <person name="Sohn K."/>
        </authorList>
    </citation>
    <scope>NUCLEOTIDE SEQUENCE [LARGE SCALE GENOMIC DNA]</scope>
    <source>
        <strain evidence="11 12">IGB-41</strain>
    </source>
</reference>
<gene>
    <name evidence="10 11" type="primary">rnfD</name>
    <name evidence="11" type="ORF">WG78_10010</name>
</gene>
<keyword evidence="7 10" id="KW-0249">Electron transport</keyword>
<dbReference type="PATRIC" id="fig|857265.3.peg.2060"/>
<dbReference type="AlphaFoldDB" id="A0A0N0GP71"/>
<dbReference type="EMBL" id="LAQT01000007">
    <property type="protein sequence ID" value="KPC53416.1"/>
    <property type="molecule type" value="Genomic_DNA"/>
</dbReference>
<feature type="modified residue" description="FMN phosphoryl threonine" evidence="10">
    <location>
        <position position="160"/>
    </location>
</feature>
<dbReference type="HAMAP" id="MF_00462">
    <property type="entry name" value="RsxD_RnfD"/>
    <property type="match status" value="1"/>
</dbReference>
<evidence type="ECO:0000256" key="3">
    <source>
        <dbReference type="ARBA" id="ARBA00022630"/>
    </source>
</evidence>
<comment type="subcellular location">
    <subcellularLocation>
        <location evidence="10">Cell inner membrane</location>
        <topology evidence="10">Multi-pass membrane protein</topology>
    </subcellularLocation>
</comment>
<dbReference type="PANTHER" id="PTHR30578">
    <property type="entry name" value="ELECTRON TRANSPORT COMPLEX PROTEIN RNFD"/>
    <property type="match status" value="1"/>
</dbReference>
<proteinExistence type="inferred from homology"/>
<keyword evidence="10" id="KW-1003">Cell membrane</keyword>
<keyword evidence="10" id="KW-0997">Cell inner membrane</keyword>
<keyword evidence="3 10" id="KW-0285">Flavoprotein</keyword>
<feature type="transmembrane region" description="Helical" evidence="10">
    <location>
        <begin position="270"/>
        <end position="289"/>
    </location>
</feature>
<comment type="cofactor">
    <cofactor evidence="10">
        <name>FMN</name>
        <dbReference type="ChEBI" id="CHEBI:58210"/>
    </cofactor>
</comment>
<feature type="transmembrane region" description="Helical" evidence="10">
    <location>
        <begin position="183"/>
        <end position="207"/>
    </location>
</feature>
<comment type="subunit">
    <text evidence="10">The complex is composed of six subunits: RnfA, RnfB, RnfC, RnfD, RnfE and RnfG.</text>
</comment>
<comment type="function">
    <text evidence="10">Part of a membrane-bound complex that couples electron transfer with translocation of ions across the membrane.</text>
</comment>
<keyword evidence="12" id="KW-1185">Reference proteome</keyword>
<keyword evidence="5 10" id="KW-0812">Transmembrane</keyword>
<keyword evidence="6 10" id="KW-1278">Translocase</keyword>
<feature type="transmembrane region" description="Helical" evidence="10">
    <location>
        <begin position="105"/>
        <end position="124"/>
    </location>
</feature>
<dbReference type="InterPro" id="IPR004338">
    <property type="entry name" value="NqrB/RnfD"/>
</dbReference>
<feature type="transmembrane region" description="Helical" evidence="10">
    <location>
        <begin position="246"/>
        <end position="263"/>
    </location>
</feature>
<evidence type="ECO:0000256" key="7">
    <source>
        <dbReference type="ARBA" id="ARBA00022982"/>
    </source>
</evidence>
<evidence type="ECO:0000256" key="9">
    <source>
        <dbReference type="ARBA" id="ARBA00023136"/>
    </source>
</evidence>
<feature type="transmembrane region" description="Helical" evidence="10">
    <location>
        <begin position="75"/>
        <end position="93"/>
    </location>
</feature>
<name>A0A0N0GP71_9NEIS</name>
<feature type="transmembrane region" description="Helical" evidence="10">
    <location>
        <begin position="12"/>
        <end position="40"/>
    </location>
</feature>
<dbReference type="PANTHER" id="PTHR30578:SF0">
    <property type="entry name" value="ION-TRANSLOCATING OXIDOREDUCTASE COMPLEX SUBUNIT D"/>
    <property type="match status" value="1"/>
</dbReference>
<dbReference type="EC" id="7.-.-.-" evidence="10"/>
<evidence type="ECO:0000313" key="12">
    <source>
        <dbReference type="Proteomes" id="UP000037939"/>
    </source>
</evidence>
<keyword evidence="9 10" id="KW-0472">Membrane</keyword>
<dbReference type="GO" id="GO:0022900">
    <property type="term" value="P:electron transport chain"/>
    <property type="evidence" value="ECO:0007669"/>
    <property type="project" value="UniProtKB-UniRule"/>
</dbReference>
<comment type="similarity">
    <text evidence="10">Belongs to the NqrB/RnfD family.</text>
</comment>
<keyword evidence="1 10" id="KW-0813">Transport</keyword>
<accession>A0A0N0GP71</accession>
<keyword evidence="4 10" id="KW-0288">FMN</keyword>
<feature type="transmembrane region" description="Helical" evidence="10">
    <location>
        <begin position="214"/>
        <end position="234"/>
    </location>
</feature>
<evidence type="ECO:0000256" key="1">
    <source>
        <dbReference type="ARBA" id="ARBA00022448"/>
    </source>
</evidence>
<protein>
    <recommendedName>
        <fullName evidence="10">Ion-translocating oxidoreductase complex subunit D</fullName>
        <ecNumber evidence="10">7.-.-.-</ecNumber>
    </recommendedName>
    <alternativeName>
        <fullName evidence="10">Rnf electron transport complex subunit D</fullName>
    </alternativeName>
</protein>
<organism evidence="11 12">
    <name type="scientific">Amantichitinum ursilacus</name>
    <dbReference type="NCBI Taxonomy" id="857265"/>
    <lineage>
        <taxon>Bacteria</taxon>
        <taxon>Pseudomonadati</taxon>
        <taxon>Pseudomonadota</taxon>
        <taxon>Betaproteobacteria</taxon>
        <taxon>Neisseriales</taxon>
        <taxon>Chitinibacteraceae</taxon>
        <taxon>Amantichitinum</taxon>
    </lineage>
</organism>
<comment type="caution">
    <text evidence="11">The sequence shown here is derived from an EMBL/GenBank/DDBJ whole genome shotgun (WGS) entry which is preliminary data.</text>
</comment>
<dbReference type="Pfam" id="PF03116">
    <property type="entry name" value="NQR2_RnfD_RnfE"/>
    <property type="match status" value="1"/>
</dbReference>
<evidence type="ECO:0000256" key="8">
    <source>
        <dbReference type="ARBA" id="ARBA00022989"/>
    </source>
</evidence>
<evidence type="ECO:0000256" key="10">
    <source>
        <dbReference type="HAMAP-Rule" id="MF_00462"/>
    </source>
</evidence>